<dbReference type="EMBL" id="JBHUOQ010000001">
    <property type="protein sequence ID" value="MFD2829497.1"/>
    <property type="molecule type" value="Genomic_DNA"/>
</dbReference>
<sequence>MKLDFIWITDYKSIEERTKLKIDSSVTAVIGKNESGKSNLIDILGSISLINGLPPNTYKNIPQGAGNAKMVIDVECSFSDTEIQLLGLKSNNKQSLFCISKEYEPFGISISGGIQEYFNKEEFQSNLEIIGELLKKYKDKIKNFNSNNIEIVFNYLRGANNYIVPDYLNHLNRIKEKIIELLSIEEKTIMQETYDYLKNYFERAYNMFPKFYKYVENSLLSEYKVSNDFLEKDSPSLGSLKNLLIASGCSIDDIRTACIDHPDNGRGMDAKEKIKNSIKTKVEKGFNDFYKQEENVSILADMSRNRFSLYIKTDGPILSVSERSQGLKWYLNLYVDILANNLENENIIFLIDEPGVYLHVDAQKKVLELFDDLSRDDNQIVYTTHSPFMLNENRLDRIRTVQKNTKGSSQIITSILSEKIDGLSKSESLSPLISALGMKIYQNIGMTELNMNIITEGYSDAIYLDVMANKINIKGMKFIPSIGASNVVYLTNILWGWGFQFKALFDSDNAGVNGRKAILKSYGFKEGTEEAKNFESQNIIMIEDVLSKSKNETALTIESLIDDEDYKKINKDYSSEIIQSDNSLKVLFSNLFADAVTKGEIELSDNTVNNFKRLFEKLSEE</sequence>
<dbReference type="InterPro" id="IPR051396">
    <property type="entry name" value="Bact_Antivir_Def_Nuclease"/>
</dbReference>
<keyword evidence="3" id="KW-1185">Reference proteome</keyword>
<dbReference type="CDD" id="cd00267">
    <property type="entry name" value="ABC_ATPase"/>
    <property type="match status" value="1"/>
</dbReference>
<evidence type="ECO:0000313" key="2">
    <source>
        <dbReference type="EMBL" id="MFD2829497.1"/>
    </source>
</evidence>
<comment type="caution">
    <text evidence="2">The sequence shown here is derived from an EMBL/GenBank/DDBJ whole genome shotgun (WGS) entry which is preliminary data.</text>
</comment>
<dbReference type="PANTHER" id="PTHR43581:SF3">
    <property type="entry name" value="AAA+ ATPASE DOMAIN-CONTAINING PROTEIN"/>
    <property type="match status" value="1"/>
</dbReference>
<dbReference type="SUPFAM" id="SSF52540">
    <property type="entry name" value="P-loop containing nucleoside triphosphate hydrolases"/>
    <property type="match status" value="1"/>
</dbReference>
<dbReference type="RefSeq" id="WP_377771546.1">
    <property type="nucleotide sequence ID" value="NZ_JBHUOQ010000001.1"/>
</dbReference>
<reference evidence="3" key="1">
    <citation type="journal article" date="2019" name="Int. J. Syst. Evol. Microbiol.">
        <title>The Global Catalogue of Microorganisms (GCM) 10K type strain sequencing project: providing services to taxonomists for standard genome sequencing and annotation.</title>
        <authorList>
            <consortium name="The Broad Institute Genomics Platform"/>
            <consortium name="The Broad Institute Genome Sequencing Center for Infectious Disease"/>
            <person name="Wu L."/>
            <person name="Ma J."/>
        </authorList>
    </citation>
    <scope>NUCLEOTIDE SEQUENCE [LARGE SCALE GENOMIC DNA]</scope>
    <source>
        <strain evidence="3">KCTC 33575</strain>
    </source>
</reference>
<organism evidence="2 3">
    <name type="scientific">Corticicoccus populi</name>
    <dbReference type="NCBI Taxonomy" id="1812821"/>
    <lineage>
        <taxon>Bacteria</taxon>
        <taxon>Bacillati</taxon>
        <taxon>Bacillota</taxon>
        <taxon>Bacilli</taxon>
        <taxon>Bacillales</taxon>
        <taxon>Staphylococcaceae</taxon>
        <taxon>Corticicoccus</taxon>
    </lineage>
</organism>
<proteinExistence type="predicted"/>
<dbReference type="InterPro" id="IPR041685">
    <property type="entry name" value="AAA_GajA/Old/RecF-like"/>
</dbReference>
<accession>A0ABW5WSL9</accession>
<feature type="domain" description="Endonuclease GajA/Old nuclease/RecF-like AAA" evidence="1">
    <location>
        <begin position="1"/>
        <end position="389"/>
    </location>
</feature>
<dbReference type="Gene3D" id="3.40.50.300">
    <property type="entry name" value="P-loop containing nucleotide triphosphate hydrolases"/>
    <property type="match status" value="1"/>
</dbReference>
<protein>
    <submittedName>
        <fullName evidence="2">AAA family ATPase</fullName>
    </submittedName>
</protein>
<evidence type="ECO:0000259" key="1">
    <source>
        <dbReference type="Pfam" id="PF13175"/>
    </source>
</evidence>
<dbReference type="PANTHER" id="PTHR43581">
    <property type="entry name" value="ATP/GTP PHOSPHATASE"/>
    <property type="match status" value="1"/>
</dbReference>
<dbReference type="Proteomes" id="UP001597519">
    <property type="component" value="Unassembled WGS sequence"/>
</dbReference>
<dbReference type="InterPro" id="IPR027417">
    <property type="entry name" value="P-loop_NTPase"/>
</dbReference>
<gene>
    <name evidence="2" type="ORF">ACFSX4_03390</name>
</gene>
<evidence type="ECO:0000313" key="3">
    <source>
        <dbReference type="Proteomes" id="UP001597519"/>
    </source>
</evidence>
<dbReference type="Pfam" id="PF13175">
    <property type="entry name" value="AAA_15"/>
    <property type="match status" value="1"/>
</dbReference>
<name>A0ABW5WSL9_9STAP</name>